<gene>
    <name evidence="1" type="ORF">ACFSW5_04480</name>
</gene>
<keyword evidence="2" id="KW-1185">Reference proteome</keyword>
<dbReference type="RefSeq" id="WP_379270211.1">
    <property type="nucleotide sequence ID" value="NZ_JBHUGT010000013.1"/>
</dbReference>
<protein>
    <submittedName>
        <fullName evidence="1">DUF3168 domain-containing protein</fullName>
    </submittedName>
</protein>
<organism evidence="1 2">
    <name type="scientific">Paenibacillus thailandensis</name>
    <dbReference type="NCBI Taxonomy" id="393250"/>
    <lineage>
        <taxon>Bacteria</taxon>
        <taxon>Bacillati</taxon>
        <taxon>Bacillota</taxon>
        <taxon>Bacilli</taxon>
        <taxon>Bacillales</taxon>
        <taxon>Paenibacillaceae</taxon>
        <taxon>Paenibacillus</taxon>
    </lineage>
</organism>
<accession>A0ABW5QTB6</accession>
<reference evidence="2" key="1">
    <citation type="journal article" date="2019" name="Int. J. Syst. Evol. Microbiol.">
        <title>The Global Catalogue of Microorganisms (GCM) 10K type strain sequencing project: providing services to taxonomists for standard genome sequencing and annotation.</title>
        <authorList>
            <consortium name="The Broad Institute Genomics Platform"/>
            <consortium name="The Broad Institute Genome Sequencing Center for Infectious Disease"/>
            <person name="Wu L."/>
            <person name="Ma J."/>
        </authorList>
    </citation>
    <scope>NUCLEOTIDE SEQUENCE [LARGE SCALE GENOMIC DNA]</scope>
    <source>
        <strain evidence="2">TISTR 1827</strain>
    </source>
</reference>
<dbReference type="Proteomes" id="UP001597493">
    <property type="component" value="Unassembled WGS sequence"/>
</dbReference>
<name>A0ABW5QTB6_9BACL</name>
<proteinExistence type="predicted"/>
<dbReference type="EMBL" id="JBHUMY010000005">
    <property type="protein sequence ID" value="MFD2659519.1"/>
    <property type="molecule type" value="Genomic_DNA"/>
</dbReference>
<comment type="caution">
    <text evidence="1">The sequence shown here is derived from an EMBL/GenBank/DDBJ whole genome shotgun (WGS) entry which is preliminary data.</text>
</comment>
<sequence>MEFEEALVAELESISGLSGKVVPAFAAAGTVAPYVMYESSFGQQIKALSGFLTSKAVEVELNLLAASYAEMKRLQADIITRLTGFEQRVIGDDGPFVQELTYGQPAELYESAPKLHRCVISFEVHF</sequence>
<evidence type="ECO:0000313" key="1">
    <source>
        <dbReference type="EMBL" id="MFD2659519.1"/>
    </source>
</evidence>
<evidence type="ECO:0000313" key="2">
    <source>
        <dbReference type="Proteomes" id="UP001597493"/>
    </source>
</evidence>